<comment type="caution">
    <text evidence="3">The sequence shown here is derived from an EMBL/GenBank/DDBJ whole genome shotgun (WGS) entry which is preliminary data.</text>
</comment>
<sequence>MSSAHSTDAAADAAPDTVGGLARLGAAVEAARHAKPGFPREAQAAYDALFTVPGPVAAPVRRGLAALAARRHGAADVAAHHAGAGADPALFADEAPDDPALRAAVEHVDLLTTSPALVRRADTDRLAAAGWTPDETVVIAQTAAFTAFLVRLVHGLRLIDGTAEPATAPLERATPARGRTKSTATTSANGGARPVAYTQELLSWTPWVPPVASDDLTDEQREAFAGKTNDAYFRLLSRAPGLLRARTAVDHAVFYTRDGLPRAERELAAAAASKVNDCVYCASVHSRKASQMSKRTADVQRVLDASLPRDQDWRALDLAPLSAGQDARWAAVVDFAAALSTTPVSATERHLADLRSHGITDAELVDLVGSVAFFAWANRLMLTLGEPFWPGTEPAAAPAPA</sequence>
<feature type="region of interest" description="Disordered" evidence="1">
    <location>
        <begin position="167"/>
        <end position="191"/>
    </location>
</feature>
<keyword evidence="4" id="KW-1185">Reference proteome</keyword>
<keyword evidence="3" id="KW-0575">Peroxidase</keyword>
<dbReference type="SUPFAM" id="SSF69118">
    <property type="entry name" value="AhpD-like"/>
    <property type="match status" value="2"/>
</dbReference>
<dbReference type="InterPro" id="IPR010195">
    <property type="entry name" value="Uncharacterised_peroxidase-rel"/>
</dbReference>
<feature type="domain" description="Carboxymuconolactone decarboxylase-like" evidence="2">
    <location>
        <begin position="240"/>
        <end position="308"/>
    </location>
</feature>
<protein>
    <submittedName>
        <fullName evidence="3">Peroxidase-related enzyme</fullName>
    </submittedName>
</protein>
<dbReference type="Gene3D" id="1.20.1290.10">
    <property type="entry name" value="AhpD-like"/>
    <property type="match status" value="2"/>
</dbReference>
<evidence type="ECO:0000313" key="4">
    <source>
        <dbReference type="Proteomes" id="UP001595923"/>
    </source>
</evidence>
<reference evidence="4" key="1">
    <citation type="journal article" date="2019" name="Int. J. Syst. Evol. Microbiol.">
        <title>The Global Catalogue of Microorganisms (GCM) 10K type strain sequencing project: providing services to taxonomists for standard genome sequencing and annotation.</title>
        <authorList>
            <consortium name="The Broad Institute Genomics Platform"/>
            <consortium name="The Broad Institute Genome Sequencing Center for Infectious Disease"/>
            <person name="Wu L."/>
            <person name="Ma J."/>
        </authorList>
    </citation>
    <scope>NUCLEOTIDE SEQUENCE [LARGE SCALE GENOMIC DNA]</scope>
    <source>
        <strain evidence="4">XZYJ18</strain>
    </source>
</reference>
<dbReference type="InterPro" id="IPR004675">
    <property type="entry name" value="AhpD_core"/>
</dbReference>
<dbReference type="NCBIfam" id="TIGR00778">
    <property type="entry name" value="ahpD_dom"/>
    <property type="match status" value="1"/>
</dbReference>
<dbReference type="NCBIfam" id="TIGR01926">
    <property type="entry name" value="peroxid_rel"/>
    <property type="match status" value="1"/>
</dbReference>
<dbReference type="InterPro" id="IPR003779">
    <property type="entry name" value="CMD-like"/>
</dbReference>
<dbReference type="PANTHER" id="PTHR35446">
    <property type="entry name" value="SI:CH211-175M2.5"/>
    <property type="match status" value="1"/>
</dbReference>
<evidence type="ECO:0000313" key="3">
    <source>
        <dbReference type="EMBL" id="MFC4563603.1"/>
    </source>
</evidence>
<keyword evidence="3" id="KW-0560">Oxidoreductase</keyword>
<dbReference type="PANTHER" id="PTHR35446:SF2">
    <property type="entry name" value="CARBOXYMUCONOLACTONE DECARBOXYLASE-LIKE DOMAIN-CONTAINING PROTEIN"/>
    <property type="match status" value="1"/>
</dbReference>
<proteinExistence type="predicted"/>
<accession>A0ABV9E0N7</accession>
<dbReference type="Pfam" id="PF02627">
    <property type="entry name" value="CMD"/>
    <property type="match status" value="1"/>
</dbReference>
<dbReference type="EMBL" id="JBHSFQ010000016">
    <property type="protein sequence ID" value="MFC4563603.1"/>
    <property type="molecule type" value="Genomic_DNA"/>
</dbReference>
<name>A0ABV9E0N7_9ACTN</name>
<evidence type="ECO:0000259" key="2">
    <source>
        <dbReference type="Pfam" id="PF02627"/>
    </source>
</evidence>
<dbReference type="GO" id="GO:0004601">
    <property type="term" value="F:peroxidase activity"/>
    <property type="evidence" value="ECO:0007669"/>
    <property type="project" value="UniProtKB-KW"/>
</dbReference>
<dbReference type="Proteomes" id="UP001595923">
    <property type="component" value="Unassembled WGS sequence"/>
</dbReference>
<gene>
    <name evidence="3" type="ORF">ACFO4E_17180</name>
</gene>
<dbReference type="InterPro" id="IPR029032">
    <property type="entry name" value="AhpD-like"/>
</dbReference>
<evidence type="ECO:0000256" key="1">
    <source>
        <dbReference type="SAM" id="MobiDB-lite"/>
    </source>
</evidence>
<dbReference type="RefSeq" id="WP_378576045.1">
    <property type="nucleotide sequence ID" value="NZ_JBHSFQ010000016.1"/>
</dbReference>
<organism evidence="3 4">
    <name type="scientific">Nocardiopsis mangrovi</name>
    <dbReference type="NCBI Taxonomy" id="1179818"/>
    <lineage>
        <taxon>Bacteria</taxon>
        <taxon>Bacillati</taxon>
        <taxon>Actinomycetota</taxon>
        <taxon>Actinomycetes</taxon>
        <taxon>Streptosporangiales</taxon>
        <taxon>Nocardiopsidaceae</taxon>
        <taxon>Nocardiopsis</taxon>
    </lineage>
</organism>